<dbReference type="Proteomes" id="UP000196365">
    <property type="component" value="Unassembled WGS sequence"/>
</dbReference>
<dbReference type="Pfam" id="PF08279">
    <property type="entry name" value="HTH_11"/>
    <property type="match status" value="1"/>
</dbReference>
<evidence type="ECO:0000256" key="1">
    <source>
        <dbReference type="ARBA" id="ARBA00022737"/>
    </source>
</evidence>
<dbReference type="SUPFAM" id="SSF63520">
    <property type="entry name" value="PTS-regulatory domain, PRD"/>
    <property type="match status" value="1"/>
</dbReference>
<evidence type="ECO:0000313" key="4">
    <source>
        <dbReference type="EMBL" id="SJZ88283.1"/>
    </source>
</evidence>
<keyword evidence="1" id="KW-0677">Repeat</keyword>
<proteinExistence type="predicted"/>
<dbReference type="InterPro" id="IPR011608">
    <property type="entry name" value="PRD"/>
</dbReference>
<dbReference type="SUPFAM" id="SSF55804">
    <property type="entry name" value="Phoshotransferase/anion transport protein"/>
    <property type="match status" value="1"/>
</dbReference>
<dbReference type="AlphaFoldDB" id="A0A1T4P9S1"/>
<feature type="domain" description="PTS EIIA type-2" evidence="2">
    <location>
        <begin position="485"/>
        <end position="628"/>
    </location>
</feature>
<protein>
    <submittedName>
        <fullName evidence="4">Lichenan operon transcriptional antiterminator</fullName>
    </submittedName>
</protein>
<name>A0A1T4P9S1_9FIRM</name>
<keyword evidence="5" id="KW-1185">Reference proteome</keyword>
<dbReference type="EMBL" id="FUWV01000015">
    <property type="protein sequence ID" value="SJZ88283.1"/>
    <property type="molecule type" value="Genomic_DNA"/>
</dbReference>
<dbReference type="InterPro" id="IPR036388">
    <property type="entry name" value="WH-like_DNA-bd_sf"/>
</dbReference>
<organism evidence="4 5">
    <name type="scientific">Garciella nitratireducens DSM 15102</name>
    <dbReference type="NCBI Taxonomy" id="1121911"/>
    <lineage>
        <taxon>Bacteria</taxon>
        <taxon>Bacillati</taxon>
        <taxon>Bacillota</taxon>
        <taxon>Clostridia</taxon>
        <taxon>Eubacteriales</taxon>
        <taxon>Eubacteriaceae</taxon>
        <taxon>Garciella</taxon>
    </lineage>
</organism>
<dbReference type="Gene3D" id="3.40.930.10">
    <property type="entry name" value="Mannitol-specific EII, Chain A"/>
    <property type="match status" value="1"/>
</dbReference>
<sequence length="629" mass="74059">MLPEVRWSKILNTLSLHASILDKDLQERVGCTLPTLKKDIVQLNRQLKEIAKIHLQHGSYFLEVFDKEKFEKIITGGFKKNLDFNSSQKRIAFILYSLLESDSFVKIDELAEQMNISRSTINNDIKKIKKILKKYNVTIQGKPNRGMILIGDEFNLRLMMLYLILDYYDISISFSDEVMNFIEELSESYQLNFQYQNLFYKVIHLSIDRILKGYSLGKPILLYRNYLKDHSKLNQLFTLLEKEYAISLSSLERDFLSFPINIGNPNVLSEINNEEYEEEIRDIFEEMIKRIEKTYSIKMNSQLFFKKIKNHLMLLLNRLVFRFPLSDIFSNEVKASFPFAFELAKVSARLLEEKYGLQVDEIEINYLTVYFVLFLEEGNKVELSQEENIKKVAVISNIGVGAFELLKRQIKDILGGRVIVHHINEFGYKFIDLENYDLVFTLGLSTLELDIPVVRISNIFDRRHIEEEIEKIQSEKDSISLQDIHRYMEISLFHLSEKDDYVTAVSHMIHELVKKGQLDGSFYQRWKDREQIQEMIFDKGIAIPHAVNKNHEKFVLSVGIYDKEIKQNNKRVKVIFLMGIPEKIDKENQKILTFTYDKIFSIGINEVLYQEMLEVQGVEEIKKFLLRKE</sequence>
<dbReference type="InterPro" id="IPR013196">
    <property type="entry name" value="HTH_11"/>
</dbReference>
<gene>
    <name evidence="4" type="ORF">SAMN02745973_01991</name>
</gene>
<dbReference type="InterPro" id="IPR036634">
    <property type="entry name" value="PRD_sf"/>
</dbReference>
<evidence type="ECO:0000313" key="5">
    <source>
        <dbReference type="Proteomes" id="UP000196365"/>
    </source>
</evidence>
<accession>A0A1T4P9S1</accession>
<evidence type="ECO:0000259" key="3">
    <source>
        <dbReference type="PROSITE" id="PS51372"/>
    </source>
</evidence>
<dbReference type="InterPro" id="IPR016152">
    <property type="entry name" value="PTrfase/Anion_transptr"/>
</dbReference>
<dbReference type="Pfam" id="PF00359">
    <property type="entry name" value="PTS_EIIA_2"/>
    <property type="match status" value="1"/>
</dbReference>
<reference evidence="4 5" key="1">
    <citation type="submission" date="2017-02" db="EMBL/GenBank/DDBJ databases">
        <authorList>
            <person name="Peterson S.W."/>
        </authorList>
    </citation>
    <scope>NUCLEOTIDE SEQUENCE [LARGE SCALE GENOMIC DNA]</scope>
    <source>
        <strain evidence="4 5">DSM 15102</strain>
    </source>
</reference>
<dbReference type="InterPro" id="IPR002178">
    <property type="entry name" value="PTS_EIIA_type-2_dom"/>
</dbReference>
<evidence type="ECO:0000259" key="2">
    <source>
        <dbReference type="PROSITE" id="PS51094"/>
    </source>
</evidence>
<dbReference type="SUPFAM" id="SSF46785">
    <property type="entry name" value="Winged helix' DNA-binding domain"/>
    <property type="match status" value="1"/>
</dbReference>
<dbReference type="GO" id="GO:0006355">
    <property type="term" value="P:regulation of DNA-templated transcription"/>
    <property type="evidence" value="ECO:0007669"/>
    <property type="project" value="InterPro"/>
</dbReference>
<dbReference type="PANTHER" id="PTHR30185">
    <property type="entry name" value="CRYPTIC BETA-GLUCOSIDE BGL OPERON ANTITERMINATOR"/>
    <property type="match status" value="1"/>
</dbReference>
<dbReference type="RefSeq" id="WP_087679347.1">
    <property type="nucleotide sequence ID" value="NZ_FUWV01000015.1"/>
</dbReference>
<feature type="domain" description="PRD" evidence="3">
    <location>
        <begin position="275"/>
        <end position="381"/>
    </location>
</feature>
<dbReference type="InterPro" id="IPR050661">
    <property type="entry name" value="BglG_antiterminators"/>
</dbReference>
<dbReference type="Gene3D" id="1.10.1790.10">
    <property type="entry name" value="PRD domain"/>
    <property type="match status" value="1"/>
</dbReference>
<dbReference type="Gene3D" id="1.10.10.10">
    <property type="entry name" value="Winged helix-like DNA-binding domain superfamily/Winged helix DNA-binding domain"/>
    <property type="match status" value="1"/>
</dbReference>
<dbReference type="CDD" id="cd05568">
    <property type="entry name" value="PTS_IIB_bgl_like"/>
    <property type="match status" value="1"/>
</dbReference>
<dbReference type="PROSITE" id="PS51372">
    <property type="entry name" value="PRD_2"/>
    <property type="match status" value="1"/>
</dbReference>
<dbReference type="OrthoDB" id="3175596at2"/>
<dbReference type="InterPro" id="IPR036390">
    <property type="entry name" value="WH_DNA-bd_sf"/>
</dbReference>
<dbReference type="PANTHER" id="PTHR30185:SF13">
    <property type="entry name" value="LICABCH OPERON REGULATOR-RELATED"/>
    <property type="match status" value="1"/>
</dbReference>
<dbReference type="PROSITE" id="PS51094">
    <property type="entry name" value="PTS_EIIA_TYPE_2"/>
    <property type="match status" value="1"/>
</dbReference>
<dbReference type="Pfam" id="PF00874">
    <property type="entry name" value="PRD"/>
    <property type="match status" value="1"/>
</dbReference>